<protein>
    <submittedName>
        <fullName evidence="1">Leader peptide</fullName>
    </submittedName>
</protein>
<dbReference type="InterPro" id="IPR049979">
    <property type="entry name" value="Cys_resp_CS_actino"/>
</dbReference>
<proteinExistence type="predicted"/>
<sequence>MPRRPAMTLVLLTVRRHVDLVRLASALCWR</sequence>
<organism evidence="1 2">
    <name type="scientific">Actinomycetospora flava</name>
    <dbReference type="NCBI Taxonomy" id="3129232"/>
    <lineage>
        <taxon>Bacteria</taxon>
        <taxon>Bacillati</taxon>
        <taxon>Actinomycetota</taxon>
        <taxon>Actinomycetes</taxon>
        <taxon>Pseudonocardiales</taxon>
        <taxon>Pseudonocardiaceae</taxon>
        <taxon>Actinomycetospora</taxon>
    </lineage>
</organism>
<accession>A0ABU8M2G5</accession>
<reference evidence="1 2" key="1">
    <citation type="submission" date="2024-03" db="EMBL/GenBank/DDBJ databases">
        <title>Actinomycetospora sp. OC33-EN07, a novel actinomycete isolated from wild orchid (Aerides multiflora).</title>
        <authorList>
            <person name="Suriyachadkun C."/>
        </authorList>
    </citation>
    <scope>NUCLEOTIDE SEQUENCE [LARGE SCALE GENOMIC DNA]</scope>
    <source>
        <strain evidence="1 2">OC33-EN07</strain>
    </source>
</reference>
<dbReference type="Proteomes" id="UP001369736">
    <property type="component" value="Unassembled WGS sequence"/>
</dbReference>
<evidence type="ECO:0000313" key="2">
    <source>
        <dbReference type="Proteomes" id="UP001369736"/>
    </source>
</evidence>
<dbReference type="NCBIfam" id="NF042934">
    <property type="entry name" value="cis_reg_atten"/>
    <property type="match status" value="1"/>
</dbReference>
<gene>
    <name evidence="1" type="ORF">WCD58_10280</name>
</gene>
<dbReference type="EMBL" id="JBBEGM010000003">
    <property type="protein sequence ID" value="MEJ2861545.1"/>
    <property type="molecule type" value="Genomic_DNA"/>
</dbReference>
<dbReference type="RefSeq" id="WP_337702321.1">
    <property type="nucleotide sequence ID" value="NZ_JBBEGM010000003.1"/>
</dbReference>
<comment type="caution">
    <text evidence="1">The sequence shown here is derived from an EMBL/GenBank/DDBJ whole genome shotgun (WGS) entry which is preliminary data.</text>
</comment>
<name>A0ABU8M2G5_9PSEU</name>
<keyword evidence="2" id="KW-1185">Reference proteome</keyword>
<evidence type="ECO:0000313" key="1">
    <source>
        <dbReference type="EMBL" id="MEJ2861545.1"/>
    </source>
</evidence>